<dbReference type="Pfam" id="PF00673">
    <property type="entry name" value="Ribosomal_L5_C"/>
    <property type="match status" value="1"/>
</dbReference>
<dbReference type="InterPro" id="IPR002132">
    <property type="entry name" value="Ribosomal_uL5"/>
</dbReference>
<organism evidence="13">
    <name type="scientific">Tydemania expeditionis</name>
    <name type="common">Green alga</name>
    <dbReference type="NCBI Taxonomy" id="325645"/>
    <lineage>
        <taxon>Eukaryota</taxon>
        <taxon>Viridiplantae</taxon>
        <taxon>Chlorophyta</taxon>
        <taxon>core chlorophytes</taxon>
        <taxon>Ulvophyceae</taxon>
        <taxon>TCBD clade</taxon>
        <taxon>Bryopsidales</taxon>
        <taxon>Halimedineae</taxon>
        <taxon>Halimedaceae</taxon>
        <taxon>Udoteae</taxon>
        <taxon>Tydemania</taxon>
    </lineage>
</organism>
<keyword evidence="6 9" id="KW-0689">Ribosomal protein</keyword>
<keyword evidence="7 9" id="KW-0687">Ribonucleoprotein</keyword>
<reference evidence="13" key="1">
    <citation type="journal article" date="2015" name="BMC Genomics">
        <title>The chloroplast genomes of Bryopsis plumosa and Tydemania expeditionis (Bryopsidales, Chlorophyta): compact genomes and genes of bacterial origin.</title>
        <authorList>
            <person name="Leliaert F."/>
            <person name="Lopez-Bautista J.M."/>
        </authorList>
    </citation>
    <scope>NUCLEOTIDE SEQUENCE</scope>
    <source>
        <strain evidence="13">FL1151</strain>
    </source>
</reference>
<comment type="similarity">
    <text evidence="3 9 10">Belongs to the universal ribosomal protein uL5 family.</text>
</comment>
<dbReference type="InterPro" id="IPR031309">
    <property type="entry name" value="Ribosomal_uL5_C"/>
</dbReference>
<comment type="subcellular location">
    <subcellularLocation>
        <location evidence="2 9">Plastid</location>
        <location evidence="2 9">Chloroplast</location>
    </subcellularLocation>
</comment>
<keyword evidence="13" id="KW-0934">Plastid</keyword>
<dbReference type="NCBIfam" id="NF000585">
    <property type="entry name" value="PRK00010.1"/>
    <property type="match status" value="1"/>
</dbReference>
<dbReference type="GO" id="GO:1990904">
    <property type="term" value="C:ribonucleoprotein complex"/>
    <property type="evidence" value="ECO:0007669"/>
    <property type="project" value="UniProtKB-KW"/>
</dbReference>
<keyword evidence="9" id="KW-0699">rRNA-binding</keyword>
<dbReference type="HAMAP" id="MF_01333_B">
    <property type="entry name" value="Ribosomal_uL5_B"/>
    <property type="match status" value="1"/>
</dbReference>
<gene>
    <name evidence="9 13" type="primary">rpl5</name>
</gene>
<evidence type="ECO:0000256" key="10">
    <source>
        <dbReference type="RuleBase" id="RU003930"/>
    </source>
</evidence>
<dbReference type="InterPro" id="IPR031310">
    <property type="entry name" value="Ribosomal_uL5_N"/>
</dbReference>
<dbReference type="Gene3D" id="3.30.1440.10">
    <property type="match status" value="1"/>
</dbReference>
<feature type="domain" description="Large ribosomal subunit protein uL5 N-terminal" evidence="11">
    <location>
        <begin position="43"/>
        <end position="99"/>
    </location>
</feature>
<accession>A0A0D6E299</accession>
<dbReference type="GO" id="GO:0005840">
    <property type="term" value="C:ribosome"/>
    <property type="evidence" value="ECO:0007669"/>
    <property type="project" value="UniProtKB-KW"/>
</dbReference>
<evidence type="ECO:0000256" key="5">
    <source>
        <dbReference type="ARBA" id="ARBA00022528"/>
    </source>
</evidence>
<dbReference type="PANTHER" id="PTHR11994">
    <property type="entry name" value="60S RIBOSOMAL PROTEIN L11-RELATED"/>
    <property type="match status" value="1"/>
</dbReference>
<evidence type="ECO:0000259" key="12">
    <source>
        <dbReference type="Pfam" id="PF00673"/>
    </source>
</evidence>
<dbReference type="AlphaFoldDB" id="A0A0D6E299"/>
<comment type="function">
    <text evidence="1 9">Binds 5S rRNA, forms part of the central protuberance of the 50S subunit.</text>
</comment>
<evidence type="ECO:0000259" key="11">
    <source>
        <dbReference type="Pfam" id="PF00281"/>
    </source>
</evidence>
<evidence type="ECO:0000256" key="8">
    <source>
        <dbReference type="ARBA" id="ARBA00035210"/>
    </source>
</evidence>
<dbReference type="FunFam" id="3.30.1440.10:FF:000001">
    <property type="entry name" value="50S ribosomal protein L5"/>
    <property type="match status" value="1"/>
</dbReference>
<dbReference type="GO" id="GO:0009507">
    <property type="term" value="C:chloroplast"/>
    <property type="evidence" value="ECO:0007669"/>
    <property type="project" value="UniProtKB-SubCell"/>
</dbReference>
<dbReference type="InterPro" id="IPR022803">
    <property type="entry name" value="Ribosomal_uL5_dom_sf"/>
</dbReference>
<protein>
    <recommendedName>
        <fullName evidence="8 9">Large ribosomal subunit protein uL5c</fullName>
    </recommendedName>
</protein>
<geneLocation type="chloroplast" evidence="13"/>
<evidence type="ECO:0000256" key="1">
    <source>
        <dbReference type="ARBA" id="ARBA00003898"/>
    </source>
</evidence>
<name>A0A0D6E299_TYDEX</name>
<evidence type="ECO:0000256" key="6">
    <source>
        <dbReference type="ARBA" id="ARBA00022980"/>
    </source>
</evidence>
<evidence type="ECO:0000256" key="7">
    <source>
        <dbReference type="ARBA" id="ARBA00023274"/>
    </source>
</evidence>
<proteinExistence type="inferred from homology"/>
<keyword evidence="9" id="KW-0694">RNA-binding</keyword>
<dbReference type="Pfam" id="PF00281">
    <property type="entry name" value="Ribosomal_L5"/>
    <property type="match status" value="1"/>
</dbReference>
<evidence type="ECO:0000256" key="9">
    <source>
        <dbReference type="HAMAP-Rule" id="MF_01333"/>
    </source>
</evidence>
<dbReference type="GO" id="GO:0003735">
    <property type="term" value="F:structural constituent of ribosome"/>
    <property type="evidence" value="ECO:0007669"/>
    <property type="project" value="InterPro"/>
</dbReference>
<evidence type="ECO:0000256" key="2">
    <source>
        <dbReference type="ARBA" id="ARBA00004229"/>
    </source>
</evidence>
<dbReference type="GO" id="GO:0006412">
    <property type="term" value="P:translation"/>
    <property type="evidence" value="ECO:0007669"/>
    <property type="project" value="UniProtKB-UniRule"/>
</dbReference>
<evidence type="ECO:0000256" key="3">
    <source>
        <dbReference type="ARBA" id="ARBA00008553"/>
    </source>
</evidence>
<sequence>MTRKKFSKNFIFSFRSCLKHMTQRLQNYFFEKILPKWANDYPNIYQVPRLKKIVLNRGLGDASRDTKILDSSLQEFQKITGQKAIIQYSKKSIATFHLRKKMPVGITVTLRRHFMYGFLDRLVNLALPRIRDFSGLSLQSFDGYGNYNFGLDEQLMFPEIKYDQVQQIRGMDITIVTTGKTDKEGLTLLQAFGLPFQKSLIQDTTSY</sequence>
<dbReference type="RefSeq" id="YP_009130595.1">
    <property type="nucleotide sequence ID" value="NC_026796.1"/>
</dbReference>
<keyword evidence="5 13" id="KW-0150">Chloroplast</keyword>
<dbReference type="PIRSF" id="PIRSF002161">
    <property type="entry name" value="Ribosomal_L5"/>
    <property type="match status" value="1"/>
</dbReference>
<dbReference type="GO" id="GO:0019843">
    <property type="term" value="F:rRNA binding"/>
    <property type="evidence" value="ECO:0007669"/>
    <property type="project" value="UniProtKB-UniRule"/>
</dbReference>
<comment type="subunit">
    <text evidence="4 9">Part of the 50S ribosomal subunit; contacts the 5S rRNA.</text>
</comment>
<dbReference type="GeneID" id="24020491"/>
<feature type="domain" description="Large ribosomal subunit protein uL5 C-terminal" evidence="12">
    <location>
        <begin position="103"/>
        <end position="196"/>
    </location>
</feature>
<dbReference type="InterPro" id="IPR020930">
    <property type="entry name" value="Ribosomal_uL5_bac-type"/>
</dbReference>
<evidence type="ECO:0000313" key="13">
    <source>
        <dbReference type="EMBL" id="CEO91125.1"/>
    </source>
</evidence>
<dbReference type="EMBL" id="LN810505">
    <property type="protein sequence ID" value="CEO91125.1"/>
    <property type="molecule type" value="Genomic_DNA"/>
</dbReference>
<evidence type="ECO:0000256" key="4">
    <source>
        <dbReference type="ARBA" id="ARBA00011505"/>
    </source>
</evidence>
<dbReference type="SUPFAM" id="SSF55282">
    <property type="entry name" value="RL5-like"/>
    <property type="match status" value="1"/>
</dbReference>